<dbReference type="SUPFAM" id="SSF53850">
    <property type="entry name" value="Periplasmic binding protein-like II"/>
    <property type="match status" value="1"/>
</dbReference>
<evidence type="ECO:0000313" key="3">
    <source>
        <dbReference type="EMBL" id="VAX24058.1"/>
    </source>
</evidence>
<dbReference type="Pfam" id="PF02621">
    <property type="entry name" value="VitK2_biosynth"/>
    <property type="match status" value="1"/>
</dbReference>
<dbReference type="EMBL" id="UOGE01000092">
    <property type="protein sequence ID" value="VAX24058.1"/>
    <property type="molecule type" value="Genomic_DNA"/>
</dbReference>
<dbReference type="InterPro" id="IPR030868">
    <property type="entry name" value="MqnA"/>
</dbReference>
<name>A0A3B1CJ78_9ZZZZ</name>
<accession>A0A3B1CJ78</accession>
<dbReference type="AlphaFoldDB" id="A0A3B1CJ78"/>
<gene>
    <name evidence="3" type="ORF">MNBD_NITROSPINAE02-2224</name>
</gene>
<reference evidence="3" key="1">
    <citation type="submission" date="2018-06" db="EMBL/GenBank/DDBJ databases">
        <authorList>
            <person name="Zhirakovskaya E."/>
        </authorList>
    </citation>
    <scope>NUCLEOTIDE SEQUENCE</scope>
</reference>
<evidence type="ECO:0000256" key="1">
    <source>
        <dbReference type="ARBA" id="ARBA00022428"/>
    </source>
</evidence>
<dbReference type="HAMAP" id="MF_00995">
    <property type="entry name" value="MqnA"/>
    <property type="match status" value="1"/>
</dbReference>
<dbReference type="GO" id="GO:0009234">
    <property type="term" value="P:menaquinone biosynthetic process"/>
    <property type="evidence" value="ECO:0007669"/>
    <property type="project" value="UniProtKB-KW"/>
</dbReference>
<dbReference type="PANTHER" id="PTHR37690:SF1">
    <property type="entry name" value="CHORISMATE DEHYDRATASE"/>
    <property type="match status" value="1"/>
</dbReference>
<dbReference type="InterPro" id="IPR003773">
    <property type="entry name" value="Menaquinone_biosynth"/>
</dbReference>
<evidence type="ECO:0000256" key="2">
    <source>
        <dbReference type="ARBA" id="ARBA00023239"/>
    </source>
</evidence>
<sequence length="262" mass="29373">MRAKVGFHDFLNSKPILYAMRQGLVKTPFELVIDTPANLATMFHEKRLDIALIPSVEYGRSADAVIIPTLCIASVGKVESVLLFTEGDIEKMETVCVDPKSRTSVTALKILLKEFYQKEPEIIVGDGDPETMLKTADGALLIGDLAYDIDKNRYVAHDLGEMWYRYSGLPFVHALLCCHKGERWDDAIESIAQAKDIGLKNRELIASHEGGSSARTGKLLDYLSERIHYDFGEEEKTGLIKFLTAAHEMGLVKRTYLDLYKD</sequence>
<proteinExistence type="inferred from homology"/>
<keyword evidence="2" id="KW-0456">Lyase</keyword>
<dbReference type="CDD" id="cd13634">
    <property type="entry name" value="PBP2_Sco4506"/>
    <property type="match status" value="1"/>
</dbReference>
<dbReference type="Gene3D" id="3.40.190.10">
    <property type="entry name" value="Periplasmic binding protein-like II"/>
    <property type="match status" value="2"/>
</dbReference>
<organism evidence="3">
    <name type="scientific">hydrothermal vent metagenome</name>
    <dbReference type="NCBI Taxonomy" id="652676"/>
    <lineage>
        <taxon>unclassified sequences</taxon>
        <taxon>metagenomes</taxon>
        <taxon>ecological metagenomes</taxon>
    </lineage>
</organism>
<protein>
    <submittedName>
        <fullName evidence="3">Menaquinone via futalosine step 1</fullName>
    </submittedName>
</protein>
<dbReference type="PANTHER" id="PTHR37690">
    <property type="entry name" value="CHORISMATE DEHYDRATASE"/>
    <property type="match status" value="1"/>
</dbReference>
<keyword evidence="1" id="KW-0474">Menaquinone biosynthesis</keyword>
<dbReference type="GO" id="GO:0016829">
    <property type="term" value="F:lyase activity"/>
    <property type="evidence" value="ECO:0007669"/>
    <property type="project" value="UniProtKB-KW"/>
</dbReference>